<feature type="compositionally biased region" description="Basic and acidic residues" evidence="1">
    <location>
        <begin position="143"/>
        <end position="153"/>
    </location>
</feature>
<organism evidence="3 4">
    <name type="scientific">Marinobacterium stanieri</name>
    <dbReference type="NCBI Taxonomy" id="49186"/>
    <lineage>
        <taxon>Bacteria</taxon>
        <taxon>Pseudomonadati</taxon>
        <taxon>Pseudomonadota</taxon>
        <taxon>Gammaproteobacteria</taxon>
        <taxon>Oceanospirillales</taxon>
        <taxon>Oceanospirillaceae</taxon>
        <taxon>Marinobacterium</taxon>
    </lineage>
</organism>
<dbReference type="EMBL" id="FTMN01000006">
    <property type="protein sequence ID" value="SIQ58189.1"/>
    <property type="molecule type" value="Genomic_DNA"/>
</dbReference>
<dbReference type="InterPro" id="IPR021438">
    <property type="entry name" value="DUF3087"/>
</dbReference>
<feature type="transmembrane region" description="Helical" evidence="2">
    <location>
        <begin position="25"/>
        <end position="46"/>
    </location>
</feature>
<gene>
    <name evidence="3" type="ORF">SAMN05421647_10688</name>
</gene>
<dbReference type="STRING" id="49186.SAMN05421647_10688"/>
<feature type="region of interest" description="Disordered" evidence="1">
    <location>
        <begin position="143"/>
        <end position="181"/>
    </location>
</feature>
<proteinExistence type="predicted"/>
<reference evidence="4" key="1">
    <citation type="submission" date="2017-01" db="EMBL/GenBank/DDBJ databases">
        <authorList>
            <person name="Varghese N."/>
            <person name="Submissions S."/>
        </authorList>
    </citation>
    <scope>NUCLEOTIDE SEQUENCE [LARGE SCALE GENOMIC DNA]</scope>
    <source>
        <strain evidence="4">DSM 7027</strain>
    </source>
</reference>
<keyword evidence="2" id="KW-0472">Membrane</keyword>
<evidence type="ECO:0008006" key="5">
    <source>
        <dbReference type="Google" id="ProtNLM"/>
    </source>
</evidence>
<evidence type="ECO:0000256" key="1">
    <source>
        <dbReference type="SAM" id="MobiDB-lite"/>
    </source>
</evidence>
<name>A0A1N6TY28_9GAMM</name>
<evidence type="ECO:0000256" key="2">
    <source>
        <dbReference type="SAM" id="Phobius"/>
    </source>
</evidence>
<evidence type="ECO:0000313" key="3">
    <source>
        <dbReference type="EMBL" id="SIQ58189.1"/>
    </source>
</evidence>
<keyword evidence="4" id="KW-1185">Reference proteome</keyword>
<dbReference type="Pfam" id="PF11286">
    <property type="entry name" value="DUF3087"/>
    <property type="match status" value="1"/>
</dbReference>
<evidence type="ECO:0000313" key="4">
    <source>
        <dbReference type="Proteomes" id="UP000186895"/>
    </source>
</evidence>
<dbReference type="eggNOG" id="ENOG502ZZ0F">
    <property type="taxonomic scope" value="Bacteria"/>
</dbReference>
<sequence>MSDIFTLESRDPEHYRQATRKSNMIIMLTFALVAMALATLSVRVFGSPEGGNFVWNLGGVLAGVLVTTAIFKLYYWHQPWMDEAKYGWQLKRSLMSVTNILHEVKAGVERDNPTAMRVMRFYHQGLEQMYRLENNQSELHDLQQESASHRDKMLAQGLEADQPSLDPRWIEQLKPAKKSKR</sequence>
<dbReference type="Proteomes" id="UP000186895">
    <property type="component" value="Unassembled WGS sequence"/>
</dbReference>
<keyword evidence="2" id="KW-0812">Transmembrane</keyword>
<protein>
    <recommendedName>
        <fullName evidence="5">DUF3087 domain-containing protein</fullName>
    </recommendedName>
</protein>
<dbReference type="AlphaFoldDB" id="A0A1N6TY28"/>
<feature type="transmembrane region" description="Helical" evidence="2">
    <location>
        <begin position="52"/>
        <end position="75"/>
    </location>
</feature>
<accession>A0A1N6TY28</accession>
<dbReference type="RefSeq" id="WP_083703080.1">
    <property type="nucleotide sequence ID" value="NZ_FTMN01000006.1"/>
</dbReference>
<keyword evidence="2" id="KW-1133">Transmembrane helix</keyword>